<dbReference type="PRINTS" id="PR00069">
    <property type="entry name" value="ALDKETRDTASE"/>
</dbReference>
<keyword evidence="3" id="KW-1185">Reference proteome</keyword>
<dbReference type="STRING" id="623280.SAMN05660226_00787"/>
<dbReference type="InterPro" id="IPR020471">
    <property type="entry name" value="AKR"/>
</dbReference>
<evidence type="ECO:0000259" key="1">
    <source>
        <dbReference type="Pfam" id="PF00248"/>
    </source>
</evidence>
<dbReference type="PANTHER" id="PTHR43312:SF1">
    <property type="entry name" value="NADP-DEPENDENT OXIDOREDUCTASE DOMAIN-CONTAINING PROTEIN"/>
    <property type="match status" value="1"/>
</dbReference>
<dbReference type="AlphaFoldDB" id="A0A1T5AIT7"/>
<feature type="domain" description="NADP-dependent oxidoreductase" evidence="1">
    <location>
        <begin position="14"/>
        <end position="271"/>
    </location>
</feature>
<evidence type="ECO:0000313" key="2">
    <source>
        <dbReference type="EMBL" id="SKB34667.1"/>
    </source>
</evidence>
<proteinExistence type="predicted"/>
<gene>
    <name evidence="2" type="ORF">SAMN05660226_00787</name>
</gene>
<sequence>MNQLGKSDLYVSPLSFGCMSLGENATTYKDMLRKAADAGINYFDTADLYQKGLNELYVGEALRPIRKDILIATKVGNQWRSDGSGWDWNPHKAYILKSVEQSLKRLKTDYIDLYQLHGGTIDDPIDETIEAFELLKQQGKIRWYGLSSIRPNVIREYVRRSNMVSVMMQYSLLDHRPEEELLDLLNNHGISVICRGAVAQGLLVGKAADSYLQYTDGEVAKAAKAVAKLAAETDLDPLDIALGYVWGHPAVATVVLGMRTAAQLDEAVRTLRRAVPLSGLQREQLRHAVRSFHYEGHR</sequence>
<dbReference type="SUPFAM" id="SSF51430">
    <property type="entry name" value="NAD(P)-linked oxidoreductase"/>
    <property type="match status" value="1"/>
</dbReference>
<name>A0A1T5AIT7_9SPHI</name>
<organism evidence="2 3">
    <name type="scientific">Parapedobacter luteus</name>
    <dbReference type="NCBI Taxonomy" id="623280"/>
    <lineage>
        <taxon>Bacteria</taxon>
        <taxon>Pseudomonadati</taxon>
        <taxon>Bacteroidota</taxon>
        <taxon>Sphingobacteriia</taxon>
        <taxon>Sphingobacteriales</taxon>
        <taxon>Sphingobacteriaceae</taxon>
        <taxon>Parapedobacter</taxon>
    </lineage>
</organism>
<dbReference type="RefSeq" id="WP_079715527.1">
    <property type="nucleotide sequence ID" value="NZ_FUYS01000002.1"/>
</dbReference>
<protein>
    <submittedName>
        <fullName evidence="2">Predicted oxidoreductase</fullName>
    </submittedName>
</protein>
<dbReference type="InterPro" id="IPR036812">
    <property type="entry name" value="NAD(P)_OxRdtase_dom_sf"/>
</dbReference>
<dbReference type="GO" id="GO:0016491">
    <property type="term" value="F:oxidoreductase activity"/>
    <property type="evidence" value="ECO:0007669"/>
    <property type="project" value="InterPro"/>
</dbReference>
<dbReference type="CDD" id="cd19086">
    <property type="entry name" value="AKR_AKR11C1"/>
    <property type="match status" value="1"/>
</dbReference>
<dbReference type="Pfam" id="PF00248">
    <property type="entry name" value="Aldo_ket_red"/>
    <property type="match status" value="1"/>
</dbReference>
<dbReference type="PANTHER" id="PTHR43312">
    <property type="entry name" value="D-THREO-ALDOSE 1-DEHYDROGENASE"/>
    <property type="match status" value="1"/>
</dbReference>
<dbReference type="Gene3D" id="3.20.20.100">
    <property type="entry name" value="NADP-dependent oxidoreductase domain"/>
    <property type="match status" value="1"/>
</dbReference>
<dbReference type="OrthoDB" id="9773828at2"/>
<reference evidence="2 3" key="1">
    <citation type="submission" date="2017-02" db="EMBL/GenBank/DDBJ databases">
        <authorList>
            <person name="Peterson S.W."/>
        </authorList>
    </citation>
    <scope>NUCLEOTIDE SEQUENCE [LARGE SCALE GENOMIC DNA]</scope>
    <source>
        <strain evidence="2 3">DSM 22899</strain>
    </source>
</reference>
<dbReference type="InterPro" id="IPR023210">
    <property type="entry name" value="NADP_OxRdtase_dom"/>
</dbReference>
<accession>A0A1T5AIT7</accession>
<evidence type="ECO:0000313" key="3">
    <source>
        <dbReference type="Proteomes" id="UP000190541"/>
    </source>
</evidence>
<dbReference type="InterPro" id="IPR053135">
    <property type="entry name" value="AKR2_Oxidoreductase"/>
</dbReference>
<dbReference type="Proteomes" id="UP000190541">
    <property type="component" value="Unassembled WGS sequence"/>
</dbReference>
<dbReference type="EMBL" id="FUYS01000002">
    <property type="protein sequence ID" value="SKB34667.1"/>
    <property type="molecule type" value="Genomic_DNA"/>
</dbReference>